<dbReference type="AlphaFoldDB" id="A0A0P9NME2"/>
<evidence type="ECO:0008006" key="3">
    <source>
        <dbReference type="Google" id="ProtNLM"/>
    </source>
</evidence>
<evidence type="ECO:0000313" key="1">
    <source>
        <dbReference type="EMBL" id="KPW44809.1"/>
    </source>
</evidence>
<comment type="caution">
    <text evidence="1">The sequence shown here is derived from an EMBL/GenBank/DDBJ whole genome shotgun (WGS) entry which is preliminary data.</text>
</comment>
<dbReference type="EMBL" id="LJPT01000155">
    <property type="protein sequence ID" value="KPW44809.1"/>
    <property type="molecule type" value="Genomic_DNA"/>
</dbReference>
<protein>
    <recommendedName>
        <fullName evidence="3">SpoVT-AbrB domain-containing protein</fullName>
    </recommendedName>
</protein>
<organism evidence="1 2">
    <name type="scientific">Pseudomonas syringae pv. antirrhini</name>
    <dbReference type="NCBI Taxonomy" id="251702"/>
    <lineage>
        <taxon>Bacteria</taxon>
        <taxon>Pseudomonadati</taxon>
        <taxon>Pseudomonadota</taxon>
        <taxon>Gammaproteobacteria</taxon>
        <taxon>Pseudomonadales</taxon>
        <taxon>Pseudomonadaceae</taxon>
        <taxon>Pseudomonas</taxon>
    </lineage>
</organism>
<dbReference type="PATRIC" id="fig|251702.3.peg.5094"/>
<reference evidence="1 2" key="1">
    <citation type="submission" date="2015-09" db="EMBL/GenBank/DDBJ databases">
        <title>Genome announcement of multiple Pseudomonas syringae strains.</title>
        <authorList>
            <person name="Thakur S."/>
            <person name="Wang P.W."/>
            <person name="Gong Y."/>
            <person name="Weir B.S."/>
            <person name="Guttman D.S."/>
        </authorList>
    </citation>
    <scope>NUCLEOTIDE SEQUENCE [LARGE SCALE GENOMIC DNA]</scope>
    <source>
        <strain evidence="1 2">ICMP4303</strain>
    </source>
</reference>
<name>A0A0P9NME2_9PSED</name>
<accession>A0A0P9NME2</accession>
<sequence length="68" mass="7594">MKVLFDTRRIQKLGRVSLSEQLLRNAGLQEGDQVDIYFDAITKRIIIEPAALSYDQAASEKLASGRKG</sequence>
<gene>
    <name evidence="1" type="ORF">ALO88_102996</name>
</gene>
<dbReference type="Proteomes" id="UP000050425">
    <property type="component" value="Unassembled WGS sequence"/>
</dbReference>
<evidence type="ECO:0000313" key="2">
    <source>
        <dbReference type="Proteomes" id="UP000050425"/>
    </source>
</evidence>
<dbReference type="Gene3D" id="2.10.260.10">
    <property type="match status" value="1"/>
</dbReference>
<dbReference type="RefSeq" id="WP_057419020.1">
    <property type="nucleotide sequence ID" value="NZ_LJPT01000155.1"/>
</dbReference>
<dbReference type="SUPFAM" id="SSF89447">
    <property type="entry name" value="AbrB/MazE/MraZ-like"/>
    <property type="match status" value="1"/>
</dbReference>
<dbReference type="InterPro" id="IPR037914">
    <property type="entry name" value="SpoVT-AbrB_sf"/>
</dbReference>
<proteinExistence type="predicted"/>